<feature type="transmembrane region" description="Helical" evidence="1">
    <location>
        <begin position="12"/>
        <end position="31"/>
    </location>
</feature>
<keyword evidence="1" id="KW-0472">Membrane</keyword>
<dbReference type="Proteomes" id="UP000249842">
    <property type="component" value="Unassembled WGS sequence"/>
</dbReference>
<accession>A0A328B1S5</accession>
<evidence type="ECO:0000313" key="3">
    <source>
        <dbReference type="Proteomes" id="UP000249842"/>
    </source>
</evidence>
<comment type="caution">
    <text evidence="2">The sequence shown here is derived from an EMBL/GenBank/DDBJ whole genome shotgun (WGS) entry which is preliminary data.</text>
</comment>
<dbReference type="RefSeq" id="WP_111457077.1">
    <property type="nucleotide sequence ID" value="NZ_QFYP01000001.1"/>
</dbReference>
<evidence type="ECO:0000313" key="2">
    <source>
        <dbReference type="EMBL" id="RAK59784.1"/>
    </source>
</evidence>
<keyword evidence="1" id="KW-0812">Transmembrane</keyword>
<protein>
    <submittedName>
        <fullName evidence="2">Uncharacterized protein</fullName>
    </submittedName>
</protein>
<keyword evidence="3" id="KW-1185">Reference proteome</keyword>
<dbReference type="OrthoDB" id="7211006at2"/>
<keyword evidence="1" id="KW-1133">Transmembrane helix</keyword>
<sequence>MTQSGALDVLKPFAWLALAAFLVGFVSYLALGQPSQALAHERAHAALVSGPASDDWNLPKHI</sequence>
<proteinExistence type="predicted"/>
<organism evidence="2 3">
    <name type="scientific">Phenylobacterium hankyongense</name>
    <dbReference type="NCBI Taxonomy" id="1813876"/>
    <lineage>
        <taxon>Bacteria</taxon>
        <taxon>Pseudomonadati</taxon>
        <taxon>Pseudomonadota</taxon>
        <taxon>Alphaproteobacteria</taxon>
        <taxon>Caulobacterales</taxon>
        <taxon>Caulobacteraceae</taxon>
        <taxon>Phenylobacterium</taxon>
    </lineage>
</organism>
<reference evidence="3" key="1">
    <citation type="submission" date="2018-05" db="EMBL/GenBank/DDBJ databases">
        <authorList>
            <person name="Li X."/>
        </authorList>
    </citation>
    <scope>NUCLEOTIDE SEQUENCE [LARGE SCALE GENOMIC DNA]</scope>
    <source>
        <strain evidence="3">HKS-05</strain>
    </source>
</reference>
<evidence type="ECO:0000256" key="1">
    <source>
        <dbReference type="SAM" id="Phobius"/>
    </source>
</evidence>
<dbReference type="AlphaFoldDB" id="A0A328B1S5"/>
<name>A0A328B1S5_9CAUL</name>
<gene>
    <name evidence="2" type="ORF">DJ021_08200</name>
</gene>
<dbReference type="EMBL" id="QFYP01000001">
    <property type="protein sequence ID" value="RAK59784.1"/>
    <property type="molecule type" value="Genomic_DNA"/>
</dbReference>